<dbReference type="Proteomes" id="UP001589710">
    <property type="component" value="Unassembled WGS sequence"/>
</dbReference>
<evidence type="ECO:0000259" key="1">
    <source>
        <dbReference type="Pfam" id="PF05598"/>
    </source>
</evidence>
<protein>
    <submittedName>
        <fullName evidence="2">Transposase</fullName>
    </submittedName>
</protein>
<keyword evidence="3" id="KW-1185">Reference proteome</keyword>
<proteinExistence type="predicted"/>
<dbReference type="EMBL" id="JBHMCG010000133">
    <property type="protein sequence ID" value="MFB9576393.1"/>
    <property type="molecule type" value="Genomic_DNA"/>
</dbReference>
<comment type="caution">
    <text evidence="2">The sequence shown here is derived from an EMBL/GenBank/DDBJ whole genome shotgun (WGS) entry which is preliminary data.</text>
</comment>
<sequence>MSMQPKGLPAVPAQTEAVARAAFPKGSLPIRVRDRLAEVFADEPFADAFGVRGAPGMSPAVLSLVTVLQFAENLTDRQAAAMAVRAIDWKYAIGAELTDTGFDHTVLTKFRTRIAGHGLERTVFDRLLAHCREAGLIGAGGKQRTDSTHVISAVRDLNRLELAGESVRAALEALAVAAPAWLAEHIDVAEFAHRYGPRVNGWTMPESKTRRDRLGLVFAADGYRLCEAAWAADAPVWIRDIEAVAVLRTVLAQTYYRRTDTRGREVIIKRDADSEGVPPGRSRLASPYDTDARWAAKGDGLFWCGYKIHLTESCDAPSEAEAEAGRGGAMVRLITDVATTDATVPDV</sequence>
<reference evidence="2 3" key="1">
    <citation type="submission" date="2024-09" db="EMBL/GenBank/DDBJ databases">
        <authorList>
            <person name="Sun Q."/>
            <person name="Mori K."/>
        </authorList>
    </citation>
    <scope>NUCLEOTIDE SEQUENCE [LARGE SCALE GENOMIC DNA]</scope>
    <source>
        <strain evidence="2 3">JCM 3331</strain>
    </source>
</reference>
<dbReference type="Pfam" id="PF05598">
    <property type="entry name" value="DUF772"/>
    <property type="match status" value="1"/>
</dbReference>
<name>A0ABV5REY0_9ACTN</name>
<evidence type="ECO:0000313" key="2">
    <source>
        <dbReference type="EMBL" id="MFB9576393.1"/>
    </source>
</evidence>
<dbReference type="RefSeq" id="WP_345512010.1">
    <property type="nucleotide sequence ID" value="NZ_BAAAXD010000013.1"/>
</dbReference>
<evidence type="ECO:0000313" key="3">
    <source>
        <dbReference type="Proteomes" id="UP001589710"/>
    </source>
</evidence>
<feature type="domain" description="Transposase InsH N-terminal" evidence="1">
    <location>
        <begin position="24"/>
        <end position="113"/>
    </location>
</feature>
<gene>
    <name evidence="2" type="ORF">ACFFTL_29970</name>
</gene>
<organism evidence="2 3">
    <name type="scientific">Streptomyces yanii</name>
    <dbReference type="NCBI Taxonomy" id="78510"/>
    <lineage>
        <taxon>Bacteria</taxon>
        <taxon>Bacillati</taxon>
        <taxon>Actinomycetota</taxon>
        <taxon>Actinomycetes</taxon>
        <taxon>Kitasatosporales</taxon>
        <taxon>Streptomycetaceae</taxon>
        <taxon>Streptomyces</taxon>
    </lineage>
</organism>
<accession>A0ABV5REY0</accession>
<dbReference type="InterPro" id="IPR008490">
    <property type="entry name" value="Transposase_InsH_N"/>
</dbReference>